<keyword evidence="4 7" id="KW-0238">DNA-binding</keyword>
<dbReference type="PANTHER" id="PTHR48111:SF4">
    <property type="entry name" value="DNA-BINDING DUAL TRANSCRIPTIONAL REGULATOR OMPR"/>
    <property type="match status" value="1"/>
</dbReference>
<proteinExistence type="predicted"/>
<feature type="modified residue" description="4-aspartylphosphate" evidence="6">
    <location>
        <position position="104"/>
    </location>
</feature>
<dbReference type="PANTHER" id="PTHR48111">
    <property type="entry name" value="REGULATOR OF RPOS"/>
    <property type="match status" value="1"/>
</dbReference>
<dbReference type="InterPro" id="IPR036388">
    <property type="entry name" value="WH-like_DNA-bd_sf"/>
</dbReference>
<dbReference type="Pfam" id="PF00072">
    <property type="entry name" value="Response_reg"/>
    <property type="match status" value="1"/>
</dbReference>
<name>A0A449INI0_PSEFR</name>
<dbReference type="InterPro" id="IPR011006">
    <property type="entry name" value="CheY-like_superfamily"/>
</dbReference>
<organism evidence="10 11">
    <name type="scientific">Pseudomonas fragi</name>
    <dbReference type="NCBI Taxonomy" id="296"/>
    <lineage>
        <taxon>Bacteria</taxon>
        <taxon>Pseudomonadati</taxon>
        <taxon>Pseudomonadota</taxon>
        <taxon>Gammaproteobacteria</taxon>
        <taxon>Pseudomonadales</taxon>
        <taxon>Pseudomonadaceae</taxon>
        <taxon>Pseudomonas</taxon>
    </lineage>
</organism>
<keyword evidence="1 6" id="KW-0597">Phosphoprotein</keyword>
<dbReference type="SMART" id="SM00448">
    <property type="entry name" value="REC"/>
    <property type="match status" value="1"/>
</dbReference>
<dbReference type="GO" id="GO:0000976">
    <property type="term" value="F:transcription cis-regulatory region binding"/>
    <property type="evidence" value="ECO:0007669"/>
    <property type="project" value="TreeGrafter"/>
</dbReference>
<dbReference type="Proteomes" id="UP000330809">
    <property type="component" value="Unassembled WGS sequence"/>
</dbReference>
<feature type="DNA-binding region" description="OmpR/PhoB-type" evidence="7">
    <location>
        <begin position="180"/>
        <end position="280"/>
    </location>
</feature>
<dbReference type="EMBL" id="CAACYJ010000040">
    <property type="protein sequence ID" value="VFB20987.1"/>
    <property type="molecule type" value="Genomic_DNA"/>
</dbReference>
<dbReference type="PROSITE" id="PS50110">
    <property type="entry name" value="RESPONSE_REGULATORY"/>
    <property type="match status" value="1"/>
</dbReference>
<dbReference type="GO" id="GO:0006355">
    <property type="term" value="P:regulation of DNA-templated transcription"/>
    <property type="evidence" value="ECO:0007669"/>
    <property type="project" value="InterPro"/>
</dbReference>
<dbReference type="SUPFAM" id="SSF46894">
    <property type="entry name" value="C-terminal effector domain of the bipartite response regulators"/>
    <property type="match status" value="1"/>
</dbReference>
<reference evidence="10 11" key="1">
    <citation type="submission" date="2019-02" db="EMBL/GenBank/DDBJ databases">
        <authorList>
            <consortium name="Pathogen Informatics"/>
        </authorList>
    </citation>
    <scope>NUCLEOTIDE SEQUENCE [LARGE SCALE GENOMIC DNA]</scope>
    <source>
        <strain evidence="10 11">3012STDY7103891</strain>
    </source>
</reference>
<evidence type="ECO:0000256" key="5">
    <source>
        <dbReference type="ARBA" id="ARBA00023163"/>
    </source>
</evidence>
<accession>A0A449INI0</accession>
<dbReference type="SUPFAM" id="SSF52172">
    <property type="entry name" value="CheY-like"/>
    <property type="match status" value="1"/>
</dbReference>
<evidence type="ECO:0000259" key="8">
    <source>
        <dbReference type="PROSITE" id="PS50110"/>
    </source>
</evidence>
<dbReference type="CDD" id="cd00383">
    <property type="entry name" value="trans_reg_C"/>
    <property type="match status" value="1"/>
</dbReference>
<dbReference type="InterPro" id="IPR001867">
    <property type="entry name" value="OmpR/PhoB-type_DNA-bd"/>
</dbReference>
<evidence type="ECO:0000259" key="9">
    <source>
        <dbReference type="PROSITE" id="PS51755"/>
    </source>
</evidence>
<evidence type="ECO:0000256" key="3">
    <source>
        <dbReference type="ARBA" id="ARBA00023015"/>
    </source>
</evidence>
<dbReference type="AlphaFoldDB" id="A0A449INI0"/>
<dbReference type="InterPro" id="IPR039420">
    <property type="entry name" value="WalR-like"/>
</dbReference>
<dbReference type="Gene3D" id="6.10.250.690">
    <property type="match status" value="1"/>
</dbReference>
<feature type="domain" description="OmpR/PhoB-type" evidence="9">
    <location>
        <begin position="180"/>
        <end position="280"/>
    </location>
</feature>
<dbReference type="Pfam" id="PF00486">
    <property type="entry name" value="Trans_reg_C"/>
    <property type="match status" value="1"/>
</dbReference>
<evidence type="ECO:0000256" key="1">
    <source>
        <dbReference type="ARBA" id="ARBA00022553"/>
    </source>
</evidence>
<feature type="domain" description="Response regulatory" evidence="8">
    <location>
        <begin position="55"/>
        <end position="168"/>
    </location>
</feature>
<keyword evidence="3" id="KW-0805">Transcription regulation</keyword>
<gene>
    <name evidence="10" type="primary">ompR_3</name>
    <name evidence="10" type="ORF">NCTC10754_03624</name>
</gene>
<keyword evidence="5" id="KW-0804">Transcription</keyword>
<dbReference type="PROSITE" id="PS51755">
    <property type="entry name" value="OMPR_PHOB"/>
    <property type="match status" value="1"/>
</dbReference>
<dbReference type="InterPro" id="IPR016032">
    <property type="entry name" value="Sig_transdc_resp-reg_C-effctor"/>
</dbReference>
<dbReference type="SMART" id="SM00862">
    <property type="entry name" value="Trans_reg_C"/>
    <property type="match status" value="1"/>
</dbReference>
<evidence type="ECO:0000256" key="4">
    <source>
        <dbReference type="ARBA" id="ARBA00023125"/>
    </source>
</evidence>
<evidence type="ECO:0000313" key="10">
    <source>
        <dbReference type="EMBL" id="VFB20987.1"/>
    </source>
</evidence>
<dbReference type="GO" id="GO:0000156">
    <property type="term" value="F:phosphorelay response regulator activity"/>
    <property type="evidence" value="ECO:0007669"/>
    <property type="project" value="TreeGrafter"/>
</dbReference>
<keyword evidence="2" id="KW-0902">Two-component regulatory system</keyword>
<dbReference type="InterPro" id="IPR001789">
    <property type="entry name" value="Sig_transdc_resp-reg_receiver"/>
</dbReference>
<dbReference type="GO" id="GO:0032993">
    <property type="term" value="C:protein-DNA complex"/>
    <property type="evidence" value="ECO:0007669"/>
    <property type="project" value="TreeGrafter"/>
</dbReference>
<dbReference type="GO" id="GO:0005829">
    <property type="term" value="C:cytosol"/>
    <property type="evidence" value="ECO:0007669"/>
    <property type="project" value="TreeGrafter"/>
</dbReference>
<evidence type="ECO:0000256" key="7">
    <source>
        <dbReference type="PROSITE-ProRule" id="PRU01091"/>
    </source>
</evidence>
<dbReference type="Gene3D" id="1.10.10.10">
    <property type="entry name" value="Winged helix-like DNA-binding domain superfamily/Winged helix DNA-binding domain"/>
    <property type="match status" value="1"/>
</dbReference>
<sequence>MPCVVIGNTSYLQIMFGSILGITPPGTITDMCGYVMECNERHVLPTSKPPVAAKTLLVVDDDDEIRELLCDYLSENGDHVLAAADGLEMWAQLERQAVDLVVLDVMLPGEDGLSLCRQLQSRPGLSVIMLSAKGSALDRIIGLEVGADDYLTKPFEPRELVARIKAVLRRQARAEPIADRPVTTHRDFVGYRLDYVKRLLHTPGGQTLTLPRSDFRVLRDLLQAREQVLSRDQLTLSAMGREYSPDDRSIDMCISRLRQHFKEGHVQILTVRNEGYLLSVYSPEAAV</sequence>
<evidence type="ECO:0000256" key="2">
    <source>
        <dbReference type="ARBA" id="ARBA00023012"/>
    </source>
</evidence>
<dbReference type="Gene3D" id="3.40.50.2300">
    <property type="match status" value="1"/>
</dbReference>
<evidence type="ECO:0000313" key="11">
    <source>
        <dbReference type="Proteomes" id="UP000330809"/>
    </source>
</evidence>
<protein>
    <submittedName>
        <fullName evidence="10">Winged helix family two component transcriptional regulator</fullName>
    </submittedName>
</protein>
<evidence type="ECO:0000256" key="6">
    <source>
        <dbReference type="PROSITE-ProRule" id="PRU00169"/>
    </source>
</evidence>